<organism evidence="2 3">
    <name type="scientific">Acorus calamus</name>
    <name type="common">Sweet flag</name>
    <dbReference type="NCBI Taxonomy" id="4465"/>
    <lineage>
        <taxon>Eukaryota</taxon>
        <taxon>Viridiplantae</taxon>
        <taxon>Streptophyta</taxon>
        <taxon>Embryophyta</taxon>
        <taxon>Tracheophyta</taxon>
        <taxon>Spermatophyta</taxon>
        <taxon>Magnoliopsida</taxon>
        <taxon>Liliopsida</taxon>
        <taxon>Acoraceae</taxon>
        <taxon>Acorus</taxon>
    </lineage>
</organism>
<feature type="compositionally biased region" description="Polar residues" evidence="1">
    <location>
        <begin position="70"/>
        <end position="80"/>
    </location>
</feature>
<sequence length="206" mass="22480">MGQDVRSCRHTLALRFLGPASSQSLIMGFRFHRETVSNVYLISVYFNSLKNMVASTRSGRKYTTDEKSETSISKSKNSDATAAEVSGSRRSTRVTPVKGASKASTLSPGTRRSERIEKMMSSSASSAKVGGSQQSGKKRGKKRQRSPERPPEKSEKSKKSSDTADAKGKKKVVKLGANASKSEETSRETASVSVATKQIKRRRRKA</sequence>
<protein>
    <submittedName>
        <fullName evidence="2">Uncharacterized protein</fullName>
    </submittedName>
</protein>
<evidence type="ECO:0000256" key="1">
    <source>
        <dbReference type="SAM" id="MobiDB-lite"/>
    </source>
</evidence>
<reference evidence="2" key="1">
    <citation type="journal article" date="2023" name="Nat. Commun.">
        <title>Diploid and tetraploid genomes of Acorus and the evolution of monocots.</title>
        <authorList>
            <person name="Ma L."/>
            <person name="Liu K.W."/>
            <person name="Li Z."/>
            <person name="Hsiao Y.Y."/>
            <person name="Qi Y."/>
            <person name="Fu T."/>
            <person name="Tang G.D."/>
            <person name="Zhang D."/>
            <person name="Sun W.H."/>
            <person name="Liu D.K."/>
            <person name="Li Y."/>
            <person name="Chen G.Z."/>
            <person name="Liu X.D."/>
            <person name="Liao X.Y."/>
            <person name="Jiang Y.T."/>
            <person name="Yu X."/>
            <person name="Hao Y."/>
            <person name="Huang J."/>
            <person name="Zhao X.W."/>
            <person name="Ke S."/>
            <person name="Chen Y.Y."/>
            <person name="Wu W.L."/>
            <person name="Hsu J.L."/>
            <person name="Lin Y.F."/>
            <person name="Huang M.D."/>
            <person name="Li C.Y."/>
            <person name="Huang L."/>
            <person name="Wang Z.W."/>
            <person name="Zhao X."/>
            <person name="Zhong W.Y."/>
            <person name="Peng D.H."/>
            <person name="Ahmad S."/>
            <person name="Lan S."/>
            <person name="Zhang J.S."/>
            <person name="Tsai W.C."/>
            <person name="Van de Peer Y."/>
            <person name="Liu Z.J."/>
        </authorList>
    </citation>
    <scope>NUCLEOTIDE SEQUENCE</scope>
    <source>
        <strain evidence="2">CP</strain>
    </source>
</reference>
<gene>
    <name evidence="2" type="ORF">QJS10_CPB18g02082</name>
</gene>
<dbReference type="AlphaFoldDB" id="A0AAV9CRX1"/>
<name>A0AAV9CRX1_ACOCL</name>
<proteinExistence type="predicted"/>
<feature type="compositionally biased region" description="Low complexity" evidence="1">
    <location>
        <begin position="121"/>
        <end position="135"/>
    </location>
</feature>
<comment type="caution">
    <text evidence="2">The sequence shown here is derived from an EMBL/GenBank/DDBJ whole genome shotgun (WGS) entry which is preliminary data.</text>
</comment>
<feature type="compositionally biased region" description="Basic and acidic residues" evidence="1">
    <location>
        <begin position="145"/>
        <end position="167"/>
    </location>
</feature>
<keyword evidence="3" id="KW-1185">Reference proteome</keyword>
<dbReference type="Proteomes" id="UP001180020">
    <property type="component" value="Unassembled WGS sequence"/>
</dbReference>
<reference evidence="2" key="2">
    <citation type="submission" date="2023-06" db="EMBL/GenBank/DDBJ databases">
        <authorList>
            <person name="Ma L."/>
            <person name="Liu K.-W."/>
            <person name="Li Z."/>
            <person name="Hsiao Y.-Y."/>
            <person name="Qi Y."/>
            <person name="Fu T."/>
            <person name="Tang G."/>
            <person name="Zhang D."/>
            <person name="Sun W.-H."/>
            <person name="Liu D.-K."/>
            <person name="Li Y."/>
            <person name="Chen G.-Z."/>
            <person name="Liu X.-D."/>
            <person name="Liao X.-Y."/>
            <person name="Jiang Y.-T."/>
            <person name="Yu X."/>
            <person name="Hao Y."/>
            <person name="Huang J."/>
            <person name="Zhao X.-W."/>
            <person name="Ke S."/>
            <person name="Chen Y.-Y."/>
            <person name="Wu W.-L."/>
            <person name="Hsu J.-L."/>
            <person name="Lin Y.-F."/>
            <person name="Huang M.-D."/>
            <person name="Li C.-Y."/>
            <person name="Huang L."/>
            <person name="Wang Z.-W."/>
            <person name="Zhao X."/>
            <person name="Zhong W.-Y."/>
            <person name="Peng D.-H."/>
            <person name="Ahmad S."/>
            <person name="Lan S."/>
            <person name="Zhang J.-S."/>
            <person name="Tsai W.-C."/>
            <person name="Van De Peer Y."/>
            <person name="Liu Z.-J."/>
        </authorList>
    </citation>
    <scope>NUCLEOTIDE SEQUENCE</scope>
    <source>
        <strain evidence="2">CP</strain>
        <tissue evidence="2">Leaves</tissue>
    </source>
</reference>
<dbReference type="EMBL" id="JAUJYO010000018">
    <property type="protein sequence ID" value="KAK1290973.1"/>
    <property type="molecule type" value="Genomic_DNA"/>
</dbReference>
<evidence type="ECO:0000313" key="3">
    <source>
        <dbReference type="Proteomes" id="UP001180020"/>
    </source>
</evidence>
<evidence type="ECO:0000313" key="2">
    <source>
        <dbReference type="EMBL" id="KAK1290973.1"/>
    </source>
</evidence>
<feature type="region of interest" description="Disordered" evidence="1">
    <location>
        <begin position="56"/>
        <end position="206"/>
    </location>
</feature>
<accession>A0AAV9CRX1</accession>